<dbReference type="Proteomes" id="UP000277671">
    <property type="component" value="Unassembled WGS sequence"/>
</dbReference>
<evidence type="ECO:0000313" key="3">
    <source>
        <dbReference type="EMBL" id="RKR86878.1"/>
    </source>
</evidence>
<comment type="caution">
    <text evidence="3">The sequence shown here is derived from an EMBL/GenBank/DDBJ whole genome shotgun (WGS) entry which is preliminary data.</text>
</comment>
<feature type="region of interest" description="Disordered" evidence="1">
    <location>
        <begin position="1"/>
        <end position="24"/>
    </location>
</feature>
<organism evidence="3 4">
    <name type="scientific">Micromonospora pisi</name>
    <dbReference type="NCBI Taxonomy" id="589240"/>
    <lineage>
        <taxon>Bacteria</taxon>
        <taxon>Bacillati</taxon>
        <taxon>Actinomycetota</taxon>
        <taxon>Actinomycetes</taxon>
        <taxon>Micromonosporales</taxon>
        <taxon>Micromonosporaceae</taxon>
        <taxon>Micromonospora</taxon>
    </lineage>
</organism>
<gene>
    <name evidence="3" type="ORF">BDK92_1147</name>
</gene>
<dbReference type="Pfam" id="PF01370">
    <property type="entry name" value="Epimerase"/>
    <property type="match status" value="1"/>
</dbReference>
<name>A0A495JEC3_9ACTN</name>
<feature type="domain" description="NAD-dependent epimerase/dehydratase" evidence="2">
    <location>
        <begin position="36"/>
        <end position="260"/>
    </location>
</feature>
<evidence type="ECO:0000313" key="4">
    <source>
        <dbReference type="Proteomes" id="UP000277671"/>
    </source>
</evidence>
<protein>
    <submittedName>
        <fullName evidence="3">Nucleoside-diphosphate-sugar epimerase</fullName>
    </submittedName>
</protein>
<keyword evidence="4" id="KW-1185">Reference proteome</keyword>
<dbReference type="RefSeq" id="WP_246016843.1">
    <property type="nucleotide sequence ID" value="NZ_RBKT01000001.1"/>
</dbReference>
<dbReference type="PANTHER" id="PTHR48079:SF6">
    <property type="entry name" value="NAD(P)-BINDING DOMAIN-CONTAINING PROTEIN-RELATED"/>
    <property type="match status" value="1"/>
</dbReference>
<reference evidence="3 4" key="1">
    <citation type="submission" date="2018-10" db="EMBL/GenBank/DDBJ databases">
        <title>Sequencing the genomes of 1000 actinobacteria strains.</title>
        <authorList>
            <person name="Klenk H.-P."/>
        </authorList>
    </citation>
    <scope>NUCLEOTIDE SEQUENCE [LARGE SCALE GENOMIC DNA]</scope>
    <source>
        <strain evidence="3 4">DSM 45175</strain>
    </source>
</reference>
<evidence type="ECO:0000259" key="2">
    <source>
        <dbReference type="Pfam" id="PF01370"/>
    </source>
</evidence>
<proteinExistence type="predicted"/>
<evidence type="ECO:0000256" key="1">
    <source>
        <dbReference type="SAM" id="MobiDB-lite"/>
    </source>
</evidence>
<dbReference type="InterPro" id="IPR001509">
    <property type="entry name" value="Epimerase_deHydtase"/>
</dbReference>
<dbReference type="GO" id="GO:0005737">
    <property type="term" value="C:cytoplasm"/>
    <property type="evidence" value="ECO:0007669"/>
    <property type="project" value="TreeGrafter"/>
</dbReference>
<dbReference type="GO" id="GO:0004029">
    <property type="term" value="F:aldehyde dehydrogenase (NAD+) activity"/>
    <property type="evidence" value="ECO:0007669"/>
    <property type="project" value="TreeGrafter"/>
</dbReference>
<dbReference type="InterPro" id="IPR051783">
    <property type="entry name" value="NAD(P)-dependent_oxidoreduct"/>
</dbReference>
<dbReference type="SUPFAM" id="SSF51735">
    <property type="entry name" value="NAD(P)-binding Rossmann-fold domains"/>
    <property type="match status" value="1"/>
</dbReference>
<dbReference type="EMBL" id="RBKT01000001">
    <property type="protein sequence ID" value="RKR86878.1"/>
    <property type="molecule type" value="Genomic_DNA"/>
</dbReference>
<dbReference type="Gene3D" id="3.40.50.720">
    <property type="entry name" value="NAD(P)-binding Rossmann-like Domain"/>
    <property type="match status" value="1"/>
</dbReference>
<dbReference type="AlphaFoldDB" id="A0A495JEC3"/>
<accession>A0A495JEC3</accession>
<sequence length="378" mass="40288">MRAWVGADGDGDDTPADVDHTRALPVRGGGDGRMLVFVTGGTGFIGSHSVAEIVRSGHRVRLLVRDPDRVHAVLAPLGVDRAAVEHVVGEVTDPARVAWAMEGCDAVLHAASVYSFDTRDHARIRQVNVRGTEVVVTAARAVRADPIVYVSSFGALLPGKDDPITVESPVGRPRETYLASKAEAETVARRHQEDGAPVVITYPLATLGPHSPYLGDQLGRVRDVLRGRMPIWPLGGFPVGDVRDVARLHAAVLRTGQGPRRFIAPGRYVHTRDLIRALRRVAGRTLPTIYLPAAALLPVGLLTGLAQRVLPVHVPVEYGAIYTCAVGRAVDTSTSAELLGPGAVPLDTTLADTVGWLRDEGYLTRPAPSGVVGRPRVS</sequence>
<dbReference type="PANTHER" id="PTHR48079">
    <property type="entry name" value="PROTEIN YEEZ"/>
    <property type="match status" value="1"/>
</dbReference>
<dbReference type="InterPro" id="IPR036291">
    <property type="entry name" value="NAD(P)-bd_dom_sf"/>
</dbReference>